<sequence>MVFLELFSNNSEKSEGKTASLGALHFCFALIGLEKLMDREFSCPCNPEFNMVLISFIFLGPALLALTMMVFIQRPCRRSSSHCAGLFLFSLVPPSLWMFLLLFEGEYVACGMAHWEGDYVLDEELQIKWCKPTGVRDGRVNGTELRELTEKIIFYSRFSSLVLLTCLAVLIIAAVSCWDCRTRCLEHQEKQDKLAQLSESSICGSEVELQRAT</sequence>
<comment type="caution">
    <text evidence="2">The sequence shown here is derived from an EMBL/GenBank/DDBJ whole genome shotgun (WGS) entry which is preliminary data.</text>
</comment>
<accession>A0A7J6BV60</accession>
<keyword evidence="1" id="KW-1133">Transmembrane helix</keyword>
<name>A0A7J6BV60_9TELE</name>
<feature type="transmembrane region" description="Helical" evidence="1">
    <location>
        <begin position="49"/>
        <end position="72"/>
    </location>
</feature>
<evidence type="ECO:0000256" key="1">
    <source>
        <dbReference type="SAM" id="Phobius"/>
    </source>
</evidence>
<evidence type="ECO:0000313" key="2">
    <source>
        <dbReference type="EMBL" id="KAF4097582.1"/>
    </source>
</evidence>
<feature type="transmembrane region" description="Helical" evidence="1">
    <location>
        <begin position="158"/>
        <end position="178"/>
    </location>
</feature>
<keyword evidence="3" id="KW-1185">Reference proteome</keyword>
<evidence type="ECO:0000313" key="3">
    <source>
        <dbReference type="Proteomes" id="UP000579812"/>
    </source>
</evidence>
<dbReference type="AlphaFoldDB" id="A0A7J6BV60"/>
<dbReference type="EMBL" id="JAAMOB010000022">
    <property type="protein sequence ID" value="KAF4097582.1"/>
    <property type="molecule type" value="Genomic_DNA"/>
</dbReference>
<dbReference type="Proteomes" id="UP000579812">
    <property type="component" value="Unassembled WGS sequence"/>
</dbReference>
<gene>
    <name evidence="2" type="ORF">G5714_021590</name>
</gene>
<reference evidence="2 3" key="1">
    <citation type="submission" date="2020-04" db="EMBL/GenBank/DDBJ databases">
        <title>Chromosome-level genome assembly of a cyprinid fish Onychostoma macrolepis by integration of Nanopore Sequencing, Bionano and Hi-C technology.</title>
        <authorList>
            <person name="Wang D."/>
        </authorList>
    </citation>
    <scope>NUCLEOTIDE SEQUENCE [LARGE SCALE GENOMIC DNA]</scope>
    <source>
        <strain evidence="2">SWU-2019</strain>
        <tissue evidence="2">Muscle</tissue>
    </source>
</reference>
<organism evidence="2 3">
    <name type="scientific">Onychostoma macrolepis</name>
    <dbReference type="NCBI Taxonomy" id="369639"/>
    <lineage>
        <taxon>Eukaryota</taxon>
        <taxon>Metazoa</taxon>
        <taxon>Chordata</taxon>
        <taxon>Craniata</taxon>
        <taxon>Vertebrata</taxon>
        <taxon>Euteleostomi</taxon>
        <taxon>Actinopterygii</taxon>
        <taxon>Neopterygii</taxon>
        <taxon>Teleostei</taxon>
        <taxon>Ostariophysi</taxon>
        <taxon>Cypriniformes</taxon>
        <taxon>Cyprinidae</taxon>
        <taxon>Acrossocheilinae</taxon>
        <taxon>Onychostoma</taxon>
    </lineage>
</organism>
<protein>
    <submittedName>
        <fullName evidence="2">Uncharacterized protein</fullName>
    </submittedName>
</protein>
<keyword evidence="1" id="KW-0812">Transmembrane</keyword>
<keyword evidence="1" id="KW-0472">Membrane</keyword>
<feature type="transmembrane region" description="Helical" evidence="1">
    <location>
        <begin position="84"/>
        <end position="103"/>
    </location>
</feature>
<proteinExistence type="predicted"/>